<dbReference type="InterPro" id="IPR013083">
    <property type="entry name" value="Znf_RING/FYVE/PHD"/>
</dbReference>
<evidence type="ECO:0000313" key="13">
    <source>
        <dbReference type="Proteomes" id="UP000507470"/>
    </source>
</evidence>
<evidence type="ECO:0000256" key="7">
    <source>
        <dbReference type="ARBA" id="ARBA00022786"/>
    </source>
</evidence>
<evidence type="ECO:0000256" key="4">
    <source>
        <dbReference type="ARBA" id="ARBA00022723"/>
    </source>
</evidence>
<dbReference type="GO" id="GO:0061630">
    <property type="term" value="F:ubiquitin protein ligase activity"/>
    <property type="evidence" value="ECO:0007669"/>
    <property type="project" value="UniProtKB-EC"/>
</dbReference>
<evidence type="ECO:0000259" key="10">
    <source>
        <dbReference type="PROSITE" id="PS50089"/>
    </source>
</evidence>
<sequence>MVKGFITADKTINEDQSVRIISSYDMCKSNHTKFLCKSKPNGKLKTTYSRKERLIDGQSIVTEISKRSSKTVDVQVEFLSPCRPTTNIYHSHKFIGLVDETNCIKLNNFNRRNQIRKSTRLNIPVLPKNYGSGKNYPQKSFTNSFHYSIDEFAVTEDSAVQFSPYTHTSSVHRQSSCVLCFARSVFSPTSRKFKKQNKKKREINESDQKSLLLRKEINPLRLNSPQVNQSRTDAVSPATDQLTRMDHVFVLIPKQETHPVNLRMKFGINYIECPCKPHTFIINVTQMLEKHLKISDWWRGNDVHKWELCSCITFCRDKSESFETDSHNRYKVCLNMVSKNNVGKILTLFDNCQESISEIVQRAVNYIDMLSESDFIEKEHESKQTSKDPNFKILNMFLKVDIKTHSISAQSLFMDIFQSTVPQTRIVLNNDVKLSDECEICFDLISHERKPGTMLEACKHVYCNDCWTEYIKHRMQLASVNISCPGHGCQELVPDSVLLIFSNITDVIFLKRRRNELVMNSTGQIKWCPNRKCNQVITVANTDEATSIACQCGIQICFKCFRNAHWPLSCEYLLIYQKRLKQGLCSKINLPQRTEKNENRKQNCPECNILIEKIGVGIYMTCICGTMFCWGCLSTYPKHTFSKRCTENPKNDIGTSKLYSKYILFNQNRSLNKENFSYFKMALSHRNVSKDRQNLLKMKANVRQILNQSKSIPQKRCSLYLNMISRFEVADGRTLSSRKHKIEEKIAGALWELFNVFTDFHHIAEYSFMFLEELSQCSLHKQILHVPTHINQLSLFAENIALLVRTSDDLIDYRLLIESLLMLEKQCQNEMRQFIQVINKLK</sequence>
<dbReference type="OrthoDB" id="1431934at2759"/>
<dbReference type="CDD" id="cd20335">
    <property type="entry name" value="BRcat_RBR"/>
    <property type="match status" value="1"/>
</dbReference>
<dbReference type="CDD" id="cd20336">
    <property type="entry name" value="Rcat_RBR"/>
    <property type="match status" value="1"/>
</dbReference>
<gene>
    <name evidence="12" type="ORF">MCOR_34222</name>
</gene>
<evidence type="ECO:0000256" key="6">
    <source>
        <dbReference type="ARBA" id="ARBA00022771"/>
    </source>
</evidence>
<dbReference type="PROSITE" id="PS50089">
    <property type="entry name" value="ZF_RING_2"/>
    <property type="match status" value="1"/>
</dbReference>
<dbReference type="GO" id="GO:0008270">
    <property type="term" value="F:zinc ion binding"/>
    <property type="evidence" value="ECO:0007669"/>
    <property type="project" value="UniProtKB-KW"/>
</dbReference>
<name>A0A6J8CU41_MYTCO</name>
<evidence type="ECO:0000256" key="2">
    <source>
        <dbReference type="ARBA" id="ARBA00012251"/>
    </source>
</evidence>
<evidence type="ECO:0000259" key="11">
    <source>
        <dbReference type="PROSITE" id="PS51873"/>
    </source>
</evidence>
<evidence type="ECO:0000256" key="3">
    <source>
        <dbReference type="ARBA" id="ARBA00022679"/>
    </source>
</evidence>
<comment type="catalytic activity">
    <reaction evidence="1">
        <text>[E2 ubiquitin-conjugating enzyme]-S-ubiquitinyl-L-cysteine + [acceptor protein]-L-lysine = [E2 ubiquitin-conjugating enzyme]-L-cysteine + [acceptor protein]-N(6)-ubiquitinyl-L-lysine.</text>
        <dbReference type="EC" id="2.3.2.31"/>
    </reaction>
</comment>
<evidence type="ECO:0000256" key="8">
    <source>
        <dbReference type="ARBA" id="ARBA00022833"/>
    </source>
</evidence>
<feature type="domain" description="RING-type" evidence="11">
    <location>
        <begin position="434"/>
        <end position="651"/>
    </location>
</feature>
<feature type="domain" description="RING-type" evidence="10">
    <location>
        <begin position="438"/>
        <end position="487"/>
    </location>
</feature>
<keyword evidence="5" id="KW-0677">Repeat</keyword>
<accession>A0A6J8CU41</accession>
<dbReference type="SUPFAM" id="SSF57850">
    <property type="entry name" value="RING/U-box"/>
    <property type="match status" value="3"/>
</dbReference>
<dbReference type="InterPro" id="IPR044066">
    <property type="entry name" value="TRIAD_supradom"/>
</dbReference>
<evidence type="ECO:0000256" key="9">
    <source>
        <dbReference type="PROSITE-ProRule" id="PRU00175"/>
    </source>
</evidence>
<keyword evidence="13" id="KW-1185">Reference proteome</keyword>
<dbReference type="GO" id="GO:0016567">
    <property type="term" value="P:protein ubiquitination"/>
    <property type="evidence" value="ECO:0007669"/>
    <property type="project" value="InterPro"/>
</dbReference>
<keyword evidence="7" id="KW-0833">Ubl conjugation pathway</keyword>
<keyword evidence="3 12" id="KW-0808">Transferase</keyword>
<dbReference type="AlphaFoldDB" id="A0A6J8CU41"/>
<dbReference type="EMBL" id="CACVKT020006153">
    <property type="protein sequence ID" value="CAC5400003.1"/>
    <property type="molecule type" value="Genomic_DNA"/>
</dbReference>
<keyword evidence="8" id="KW-0862">Zinc</keyword>
<dbReference type="PROSITE" id="PS51873">
    <property type="entry name" value="TRIAD"/>
    <property type="match status" value="1"/>
</dbReference>
<evidence type="ECO:0000256" key="5">
    <source>
        <dbReference type="ARBA" id="ARBA00022737"/>
    </source>
</evidence>
<dbReference type="PANTHER" id="PTHR11685">
    <property type="entry name" value="RBR FAMILY RING FINGER AND IBR DOMAIN-CONTAINING"/>
    <property type="match status" value="1"/>
</dbReference>
<dbReference type="Gene3D" id="1.20.120.1750">
    <property type="match status" value="1"/>
</dbReference>
<dbReference type="EC" id="2.3.2.31" evidence="2"/>
<keyword evidence="12" id="KW-0012">Acyltransferase</keyword>
<dbReference type="InterPro" id="IPR031127">
    <property type="entry name" value="E3_UB_ligase_RBR"/>
</dbReference>
<evidence type="ECO:0000313" key="12">
    <source>
        <dbReference type="EMBL" id="CAC5400003.1"/>
    </source>
</evidence>
<organism evidence="12 13">
    <name type="scientific">Mytilus coruscus</name>
    <name type="common">Sea mussel</name>
    <dbReference type="NCBI Taxonomy" id="42192"/>
    <lineage>
        <taxon>Eukaryota</taxon>
        <taxon>Metazoa</taxon>
        <taxon>Spiralia</taxon>
        <taxon>Lophotrochozoa</taxon>
        <taxon>Mollusca</taxon>
        <taxon>Bivalvia</taxon>
        <taxon>Autobranchia</taxon>
        <taxon>Pteriomorphia</taxon>
        <taxon>Mytilida</taxon>
        <taxon>Mytiloidea</taxon>
        <taxon>Mytilidae</taxon>
        <taxon>Mytilinae</taxon>
        <taxon>Mytilus</taxon>
    </lineage>
</organism>
<keyword evidence="6 9" id="KW-0863">Zinc-finger</keyword>
<protein>
    <recommendedName>
        <fullName evidence="2">RBR-type E3 ubiquitin transferase</fullName>
        <ecNumber evidence="2">2.3.2.31</ecNumber>
    </recommendedName>
</protein>
<reference evidence="12 13" key="1">
    <citation type="submission" date="2020-06" db="EMBL/GenBank/DDBJ databases">
        <authorList>
            <person name="Li R."/>
            <person name="Bekaert M."/>
        </authorList>
    </citation>
    <scope>NUCLEOTIDE SEQUENCE [LARGE SCALE GENOMIC DNA]</scope>
    <source>
        <strain evidence="13">wild</strain>
    </source>
</reference>
<keyword evidence="4" id="KW-0479">Metal-binding</keyword>
<dbReference type="InterPro" id="IPR001841">
    <property type="entry name" value="Znf_RING"/>
</dbReference>
<evidence type="ECO:0000256" key="1">
    <source>
        <dbReference type="ARBA" id="ARBA00001798"/>
    </source>
</evidence>
<proteinExistence type="predicted"/>
<dbReference type="Gene3D" id="3.30.40.10">
    <property type="entry name" value="Zinc/RING finger domain, C3HC4 (zinc finger)"/>
    <property type="match status" value="1"/>
</dbReference>
<dbReference type="Pfam" id="PF01485">
    <property type="entry name" value="IBR"/>
    <property type="match status" value="1"/>
</dbReference>
<dbReference type="SMART" id="SM00647">
    <property type="entry name" value="IBR"/>
    <property type="match status" value="2"/>
</dbReference>
<dbReference type="Proteomes" id="UP000507470">
    <property type="component" value="Unassembled WGS sequence"/>
</dbReference>
<dbReference type="InterPro" id="IPR002867">
    <property type="entry name" value="IBR_dom"/>
</dbReference>